<proteinExistence type="predicted"/>
<gene>
    <name evidence="1" type="ORF">J5U18_10120</name>
</gene>
<protein>
    <recommendedName>
        <fullName evidence="3">DUF4142 domain-containing protein</fullName>
    </recommendedName>
</protein>
<accession>A0A8T4HF10</accession>
<keyword evidence="2" id="KW-1185">Reference proteome</keyword>
<sequence length="177" mass="19330">MKFNKLFIVAAVCGTSLLASCDFQRGADLQRKYSKTSLADGDAFRLIHLISDRAQYEVAYAKYAEQASSSADVKKVAQEIQTVYASLAGDLDSLATSLHMVNPLPGVSPFEADSTVAFDDQAYLKHVQLDVADIKLKLAQEAKNTNVHVQEFAHEQAEKFAKIYTLAGGKAEAHAHH</sequence>
<evidence type="ECO:0000313" key="1">
    <source>
        <dbReference type="EMBL" id="MBP3943918.1"/>
    </source>
</evidence>
<evidence type="ECO:0000313" key="2">
    <source>
        <dbReference type="Proteomes" id="UP000679691"/>
    </source>
</evidence>
<dbReference type="Proteomes" id="UP000679691">
    <property type="component" value="Unassembled WGS sequence"/>
</dbReference>
<dbReference type="RefSeq" id="WP_353547421.1">
    <property type="nucleotide sequence ID" value="NZ_JAGKSB010000011.1"/>
</dbReference>
<dbReference type="AlphaFoldDB" id="A0A8T4HF10"/>
<comment type="caution">
    <text evidence="1">The sequence shown here is derived from an EMBL/GenBank/DDBJ whole genome shotgun (WGS) entry which is preliminary data.</text>
</comment>
<dbReference type="PROSITE" id="PS51257">
    <property type="entry name" value="PROKAR_LIPOPROTEIN"/>
    <property type="match status" value="1"/>
</dbReference>
<evidence type="ECO:0008006" key="3">
    <source>
        <dbReference type="Google" id="ProtNLM"/>
    </source>
</evidence>
<reference evidence="1" key="1">
    <citation type="submission" date="2021-03" db="EMBL/GenBank/DDBJ databases">
        <authorList>
            <person name="Lu T."/>
            <person name="Wang Q."/>
            <person name="Han X."/>
        </authorList>
    </citation>
    <scope>NUCLEOTIDE SEQUENCE</scope>
    <source>
        <strain evidence="1">WQ 2009</strain>
    </source>
</reference>
<organism evidence="1 2">
    <name type="scientific">Rhinopithecimicrobium faecis</name>
    <dbReference type="NCBI Taxonomy" id="2820698"/>
    <lineage>
        <taxon>Bacteria</taxon>
        <taxon>Pseudomonadati</taxon>
        <taxon>Bacteroidota</taxon>
        <taxon>Sphingobacteriia</taxon>
        <taxon>Sphingobacteriales</taxon>
        <taxon>Sphingobacteriaceae</taxon>
        <taxon>Rhinopithecimicrobium</taxon>
    </lineage>
</organism>
<dbReference type="EMBL" id="JAGKSB010000011">
    <property type="protein sequence ID" value="MBP3943918.1"/>
    <property type="molecule type" value="Genomic_DNA"/>
</dbReference>
<name>A0A8T4HF10_9SPHI</name>